<sequence>MWSDIILLVRARPDAVRLAVVVLLGIFVSLTLWLAAPGLFGLSADLPNSTKITARVTHGVGCADPGAGEIVTFVHAGTEHQAKLDACGHQPGEPVEVSVPTELTGQITVHAAEAATGESDARRPVAYILFLLACLAGGSFSYLYGRLS</sequence>
<feature type="transmembrane region" description="Helical" evidence="1">
    <location>
        <begin position="125"/>
        <end position="145"/>
    </location>
</feature>
<dbReference type="AlphaFoldDB" id="A0A1Y5XUG5"/>
<feature type="transmembrane region" description="Helical" evidence="1">
    <location>
        <begin position="15"/>
        <end position="36"/>
    </location>
</feature>
<dbReference type="Proteomes" id="UP000192674">
    <property type="component" value="Unassembled WGS sequence"/>
</dbReference>
<keyword evidence="3" id="KW-1185">Reference proteome</keyword>
<keyword evidence="1" id="KW-0812">Transmembrane</keyword>
<evidence type="ECO:0000313" key="2">
    <source>
        <dbReference type="EMBL" id="SMD16345.1"/>
    </source>
</evidence>
<organism evidence="2 3">
    <name type="scientific">Kibdelosporangium aridum</name>
    <dbReference type="NCBI Taxonomy" id="2030"/>
    <lineage>
        <taxon>Bacteria</taxon>
        <taxon>Bacillati</taxon>
        <taxon>Actinomycetota</taxon>
        <taxon>Actinomycetes</taxon>
        <taxon>Pseudonocardiales</taxon>
        <taxon>Pseudonocardiaceae</taxon>
        <taxon>Kibdelosporangium</taxon>
    </lineage>
</organism>
<proteinExistence type="predicted"/>
<reference evidence="2 3" key="1">
    <citation type="submission" date="2017-04" db="EMBL/GenBank/DDBJ databases">
        <authorList>
            <person name="Afonso C.L."/>
            <person name="Miller P.J."/>
            <person name="Scott M.A."/>
            <person name="Spackman E."/>
            <person name="Goraichik I."/>
            <person name="Dimitrov K.M."/>
            <person name="Suarez D.L."/>
            <person name="Swayne D.E."/>
        </authorList>
    </citation>
    <scope>NUCLEOTIDE SEQUENCE [LARGE SCALE GENOMIC DNA]</scope>
    <source>
        <strain evidence="2 3">DSM 43828</strain>
    </source>
</reference>
<protein>
    <submittedName>
        <fullName evidence="2">Uncharacterized protein</fullName>
    </submittedName>
</protein>
<name>A0A1Y5XUG5_KIBAR</name>
<keyword evidence="1" id="KW-1133">Transmembrane helix</keyword>
<keyword evidence="1" id="KW-0472">Membrane</keyword>
<evidence type="ECO:0000313" key="3">
    <source>
        <dbReference type="Proteomes" id="UP000192674"/>
    </source>
</evidence>
<dbReference type="EMBL" id="FWXV01000004">
    <property type="protein sequence ID" value="SMD16345.1"/>
    <property type="molecule type" value="Genomic_DNA"/>
</dbReference>
<gene>
    <name evidence="2" type="ORF">SAMN05661093_05477</name>
</gene>
<accession>A0A1Y5XUG5</accession>
<evidence type="ECO:0000256" key="1">
    <source>
        <dbReference type="SAM" id="Phobius"/>
    </source>
</evidence>